<dbReference type="GO" id="GO:0030317">
    <property type="term" value="P:flagellated sperm motility"/>
    <property type="evidence" value="ECO:0007669"/>
    <property type="project" value="TreeGrafter"/>
</dbReference>
<evidence type="ECO:0000313" key="3">
    <source>
        <dbReference type="Proteomes" id="UP000694620"/>
    </source>
</evidence>
<reference evidence="2" key="1">
    <citation type="submission" date="2021-06" db="EMBL/GenBank/DDBJ databases">
        <authorList>
            <consortium name="Wellcome Sanger Institute Data Sharing"/>
        </authorList>
    </citation>
    <scope>NUCLEOTIDE SEQUENCE [LARGE SCALE GENOMIC DNA]</scope>
</reference>
<feature type="domain" description="IQ motif and ubiquitin-like" evidence="1">
    <location>
        <begin position="297"/>
        <end position="380"/>
    </location>
</feature>
<name>A0A8C4RII6_ERPCA</name>
<dbReference type="Pfam" id="PF25805">
    <property type="entry name" value="IQUB"/>
    <property type="match status" value="1"/>
</dbReference>
<reference evidence="2" key="3">
    <citation type="submission" date="2025-09" db="UniProtKB">
        <authorList>
            <consortium name="Ensembl"/>
        </authorList>
    </citation>
    <scope>IDENTIFICATION</scope>
</reference>
<dbReference type="InterPro" id="IPR057887">
    <property type="entry name" value="IQUB_helical"/>
</dbReference>
<dbReference type="PANTHER" id="PTHR21074">
    <property type="entry name" value="IQ AND UBIQUITIN-LIKE DOMAIN-CONTAINING PROTEIN"/>
    <property type="match status" value="1"/>
</dbReference>
<dbReference type="Ensembl" id="ENSECRT00000002297.1">
    <property type="protein sequence ID" value="ENSECRP00000002268.1"/>
    <property type="gene ID" value="ENSECRG00000001496.1"/>
</dbReference>
<accession>A0A8C4RII6</accession>
<keyword evidence="3" id="KW-1185">Reference proteome</keyword>
<evidence type="ECO:0000313" key="2">
    <source>
        <dbReference type="Ensembl" id="ENSECRP00000002268.1"/>
    </source>
</evidence>
<protein>
    <submittedName>
        <fullName evidence="2">IQ motif and ubiquitin domain containing</fullName>
    </submittedName>
</protein>
<dbReference type="InterPro" id="IPR037695">
    <property type="entry name" value="IQUB"/>
</dbReference>
<dbReference type="GO" id="GO:0031514">
    <property type="term" value="C:motile cilium"/>
    <property type="evidence" value="ECO:0007669"/>
    <property type="project" value="TreeGrafter"/>
</dbReference>
<proteinExistence type="predicted"/>
<reference evidence="2" key="2">
    <citation type="submission" date="2025-08" db="UniProtKB">
        <authorList>
            <consortium name="Ensembl"/>
        </authorList>
    </citation>
    <scope>IDENTIFICATION</scope>
</reference>
<sequence length="537" mass="62996">MKYFTNNLYELANLFSFGHHTVDRCIEFICSTPHNLCDNSIESIAVEVEKCTRIKPFIGGYRHTMTGAEFHHAAVQTIPKKRPDKEIEEFCRDTQTVDEKTQQQQTNNTTSTQMSKIGCYVSNITDRLLAPGMYMTAEEYHARRLHATLVIQTHTRRWLATRYVQQLRNQKMLYLEWVEQEALRRKLEKENRMKRDFERRMNPKTKEDFELVFSTLEQWRQEEMDHISATLTGTDRKAALCALLEQEAQIIACIGRHKLTAGDENVKKSVKAFLEKSYSLSNTYFLNNREIHLHLLINSRLDVLLILKHTVQEHDCKLTQEIVELIDREEDLLTRGVKKVSLEGLRQRISTLFLQYIKTPLFNPEVIRLLKVPQDPLTLRKNIYLCSGCNRYLTSSEFKITTRSSAIGRCQHCYLLENEAHHREEYSEYRDMLKHLRQTEADYPVKGKIACLIQEKDLQYLLEAIWGVQSALSAWDELSELVLVRWNKYVEWSPWNCILLTKDEAKAHFKLKDVEKAYLLLFISKVKKNKNTVVNVA</sequence>
<organism evidence="2 3">
    <name type="scientific">Erpetoichthys calabaricus</name>
    <name type="common">Rope fish</name>
    <name type="synonym">Calamoichthys calabaricus</name>
    <dbReference type="NCBI Taxonomy" id="27687"/>
    <lineage>
        <taxon>Eukaryota</taxon>
        <taxon>Metazoa</taxon>
        <taxon>Chordata</taxon>
        <taxon>Craniata</taxon>
        <taxon>Vertebrata</taxon>
        <taxon>Euteleostomi</taxon>
        <taxon>Actinopterygii</taxon>
        <taxon>Polypteriformes</taxon>
        <taxon>Polypteridae</taxon>
        <taxon>Erpetoichthys</taxon>
    </lineage>
</organism>
<dbReference type="PANTHER" id="PTHR21074:SF0">
    <property type="entry name" value="IQ AND UBIQUITIN-LIKE DOMAIN-CONTAINING PROTEIN"/>
    <property type="match status" value="1"/>
</dbReference>
<evidence type="ECO:0000259" key="1">
    <source>
        <dbReference type="Pfam" id="PF25805"/>
    </source>
</evidence>
<dbReference type="GO" id="GO:0001669">
    <property type="term" value="C:acrosomal vesicle"/>
    <property type="evidence" value="ECO:0007669"/>
    <property type="project" value="TreeGrafter"/>
</dbReference>
<dbReference type="Proteomes" id="UP000694620">
    <property type="component" value="Chromosome 1"/>
</dbReference>
<dbReference type="GO" id="GO:0060271">
    <property type="term" value="P:cilium assembly"/>
    <property type="evidence" value="ECO:0007669"/>
    <property type="project" value="TreeGrafter"/>
</dbReference>
<dbReference type="GeneTree" id="ENSGT00390000014326"/>
<dbReference type="AlphaFoldDB" id="A0A8C4RII6"/>
<gene>
    <name evidence="2" type="primary">IQUB</name>
</gene>